<comment type="caution">
    <text evidence="1">The sequence shown here is derived from an EMBL/GenBank/DDBJ whole genome shotgun (WGS) entry which is preliminary data.</text>
</comment>
<evidence type="ECO:0000313" key="1">
    <source>
        <dbReference type="EMBL" id="KAK2115077.1"/>
    </source>
</evidence>
<dbReference type="Proteomes" id="UP001266305">
    <property type="component" value="Unassembled WGS sequence"/>
</dbReference>
<dbReference type="EMBL" id="JASSZA010000003">
    <property type="protein sequence ID" value="KAK2115077.1"/>
    <property type="molecule type" value="Genomic_DNA"/>
</dbReference>
<reference evidence="1 2" key="1">
    <citation type="submission" date="2023-05" db="EMBL/GenBank/DDBJ databases">
        <title>B98-5 Cell Line De Novo Hybrid Assembly: An Optical Mapping Approach.</title>
        <authorList>
            <person name="Kananen K."/>
            <person name="Auerbach J.A."/>
            <person name="Kautto E."/>
            <person name="Blachly J.S."/>
        </authorList>
    </citation>
    <scope>NUCLEOTIDE SEQUENCE [LARGE SCALE GENOMIC DNA]</scope>
    <source>
        <strain evidence="1">B95-8</strain>
        <tissue evidence="1">Cell line</tissue>
    </source>
</reference>
<keyword evidence="2" id="KW-1185">Reference proteome</keyword>
<gene>
    <name evidence="1" type="ORF">P7K49_005703</name>
</gene>
<name>A0ABQ9W0B2_SAGOE</name>
<feature type="non-terminal residue" evidence="1">
    <location>
        <position position="83"/>
    </location>
</feature>
<evidence type="ECO:0000313" key="2">
    <source>
        <dbReference type="Proteomes" id="UP001266305"/>
    </source>
</evidence>
<protein>
    <submittedName>
        <fullName evidence="1">Uncharacterized protein</fullName>
    </submittedName>
</protein>
<accession>A0ABQ9W0B2</accession>
<organism evidence="1 2">
    <name type="scientific">Saguinus oedipus</name>
    <name type="common">Cotton-top tamarin</name>
    <name type="synonym">Oedipomidas oedipus</name>
    <dbReference type="NCBI Taxonomy" id="9490"/>
    <lineage>
        <taxon>Eukaryota</taxon>
        <taxon>Metazoa</taxon>
        <taxon>Chordata</taxon>
        <taxon>Craniata</taxon>
        <taxon>Vertebrata</taxon>
        <taxon>Euteleostomi</taxon>
        <taxon>Mammalia</taxon>
        <taxon>Eutheria</taxon>
        <taxon>Euarchontoglires</taxon>
        <taxon>Primates</taxon>
        <taxon>Haplorrhini</taxon>
        <taxon>Platyrrhini</taxon>
        <taxon>Cebidae</taxon>
        <taxon>Callitrichinae</taxon>
        <taxon>Saguinus</taxon>
    </lineage>
</organism>
<sequence>HLHRCAEIQPDLDRALAHTGHLSLQHLSPLALRRPVPASVGEFRTLGFSPWKPQLTTLNLQSFCSVPPSLPRQAALHQTHLDP</sequence>
<proteinExistence type="predicted"/>
<feature type="non-terminal residue" evidence="1">
    <location>
        <position position="1"/>
    </location>
</feature>